<sequence length="409" mass="45702">MSPRRLAALEFGKPRKEYTKMESKPIIKCVKGRGSGVLAQVSYKQDITLLEAGAETPKTLTTVIKVREHDQYRSVTEFNAEFYIKDVVAASQRVGSLHAQTIARTDPMISKPLFVTELLGADNVSPKCHATDDDDADETQTIMRHLFYPNASPRFEYHNRTLLFVEDLHFIVTFQIFDEFHGRGLAQLAMESYHEAVQKLRGGFAFKGPVVLSPAALRETFAAKAGYGKPTKSYVEIEHALIASYRKSGYKVWSKADDALEGCGITIMGRTIGARPRNMQDTAPEEKFPPFVKADDHAPARNDQGIAPIEKQESPVEKQESPLEERAQSTGDVRRGLAVVIPPQSRKRKAPEEALDDSDRRPVKRVDSGLLDSEWSMECGGERCELCGVTGRARWHKADCEVWTTCSKN</sequence>
<reference evidence="2 3" key="1">
    <citation type="submission" date="2016-03" db="EMBL/GenBank/DDBJ databases">
        <authorList>
            <person name="Ploux O."/>
        </authorList>
    </citation>
    <scope>NUCLEOTIDE SEQUENCE [LARGE SCALE GENOMIC DNA]</scope>
    <source>
        <strain evidence="2 3">URUG2</strain>
    </source>
</reference>
<name>A0A2D3UPG1_9PEZI</name>
<feature type="compositionally biased region" description="Basic and acidic residues" evidence="1">
    <location>
        <begin position="310"/>
        <end position="335"/>
    </location>
</feature>
<keyword evidence="3" id="KW-1185">Reference proteome</keyword>
<evidence type="ECO:0000313" key="3">
    <source>
        <dbReference type="Proteomes" id="UP000225277"/>
    </source>
</evidence>
<gene>
    <name evidence="2" type="ORF">RCC_04226</name>
</gene>
<feature type="compositionally biased region" description="Basic and acidic residues" evidence="1">
    <location>
        <begin position="284"/>
        <end position="300"/>
    </location>
</feature>
<dbReference type="EMBL" id="FJUY01000005">
    <property type="protein sequence ID" value="CZT18382.1"/>
    <property type="molecule type" value="Genomic_DNA"/>
</dbReference>
<protein>
    <submittedName>
        <fullName evidence="2">Uncharacterized protein</fullName>
    </submittedName>
</protein>
<dbReference type="Proteomes" id="UP000225277">
    <property type="component" value="Unassembled WGS sequence"/>
</dbReference>
<dbReference type="OrthoDB" id="3656482at2759"/>
<dbReference type="AlphaFoldDB" id="A0A2D3UPG1"/>
<organism evidence="2 3">
    <name type="scientific">Ramularia collo-cygni</name>
    <dbReference type="NCBI Taxonomy" id="112498"/>
    <lineage>
        <taxon>Eukaryota</taxon>
        <taxon>Fungi</taxon>
        <taxon>Dikarya</taxon>
        <taxon>Ascomycota</taxon>
        <taxon>Pezizomycotina</taxon>
        <taxon>Dothideomycetes</taxon>
        <taxon>Dothideomycetidae</taxon>
        <taxon>Mycosphaerellales</taxon>
        <taxon>Mycosphaerellaceae</taxon>
        <taxon>Ramularia</taxon>
    </lineage>
</organism>
<evidence type="ECO:0000313" key="2">
    <source>
        <dbReference type="EMBL" id="CZT18382.1"/>
    </source>
</evidence>
<feature type="region of interest" description="Disordered" evidence="1">
    <location>
        <begin position="280"/>
        <end position="365"/>
    </location>
</feature>
<dbReference type="GeneID" id="35599403"/>
<accession>A0A2D3UPG1</accession>
<proteinExistence type="predicted"/>
<evidence type="ECO:0000256" key="1">
    <source>
        <dbReference type="SAM" id="MobiDB-lite"/>
    </source>
</evidence>
<dbReference type="RefSeq" id="XP_023625272.1">
    <property type="nucleotide sequence ID" value="XM_023769504.1"/>
</dbReference>